<reference evidence="2 3" key="1">
    <citation type="journal article" date="2019" name="Int. J. Syst. Evol. Microbiol.">
        <title>The Global Catalogue of Microorganisms (GCM) 10K type strain sequencing project: providing services to taxonomists for standard genome sequencing and annotation.</title>
        <authorList>
            <consortium name="The Broad Institute Genomics Platform"/>
            <consortium name="The Broad Institute Genome Sequencing Center for Infectious Disease"/>
            <person name="Wu L."/>
            <person name="Ma J."/>
        </authorList>
    </citation>
    <scope>NUCLEOTIDE SEQUENCE [LARGE SCALE GENOMIC DNA]</scope>
    <source>
        <strain evidence="2 3">JCM 4542</strain>
    </source>
</reference>
<comment type="caution">
    <text evidence="2">The sequence shown here is derived from an EMBL/GenBank/DDBJ whole genome shotgun (WGS) entry which is preliminary data.</text>
</comment>
<organism evidence="2 3">
    <name type="scientific">Streptomyces luteosporeus</name>
    <dbReference type="NCBI Taxonomy" id="173856"/>
    <lineage>
        <taxon>Bacteria</taxon>
        <taxon>Bacillati</taxon>
        <taxon>Actinomycetota</taxon>
        <taxon>Actinomycetes</taxon>
        <taxon>Kitasatosporales</taxon>
        <taxon>Streptomycetaceae</taxon>
        <taxon>Streptomyces</taxon>
    </lineage>
</organism>
<dbReference type="Proteomes" id="UP001500886">
    <property type="component" value="Unassembled WGS sequence"/>
</dbReference>
<feature type="compositionally biased region" description="Pro residues" evidence="1">
    <location>
        <begin position="119"/>
        <end position="137"/>
    </location>
</feature>
<feature type="compositionally biased region" description="Low complexity" evidence="1">
    <location>
        <begin position="1"/>
        <end position="27"/>
    </location>
</feature>
<dbReference type="EMBL" id="BAAASL010000017">
    <property type="protein sequence ID" value="GAA2721349.1"/>
    <property type="molecule type" value="Genomic_DNA"/>
</dbReference>
<evidence type="ECO:0000313" key="2">
    <source>
        <dbReference type="EMBL" id="GAA2721349.1"/>
    </source>
</evidence>
<gene>
    <name evidence="2" type="ORF">GCM10010315_43920</name>
</gene>
<dbReference type="NCBIfam" id="NF042914">
    <property type="entry name" value="SAV915_dom"/>
    <property type="match status" value="1"/>
</dbReference>
<evidence type="ECO:0000313" key="3">
    <source>
        <dbReference type="Proteomes" id="UP001500886"/>
    </source>
</evidence>
<sequence length="137" mass="13946">MHVSRTPAEAAAVAAAAAGTDTPQGPAGRAGEDGEPSHPGPAKPLYVPVRPCPWGFALRVFRTPLGTRTAVAFSSRRRLSDCLGPGVAAVRLSLPAVRALAAPLGVREVSVDPQLSAPPVRPLPPEDTAPSLPALPA</sequence>
<evidence type="ECO:0000256" key="1">
    <source>
        <dbReference type="SAM" id="MobiDB-lite"/>
    </source>
</evidence>
<dbReference type="InterPro" id="IPR049975">
    <property type="entry name" value="SAV_915-like_dom"/>
</dbReference>
<protein>
    <submittedName>
        <fullName evidence="2">Uncharacterized protein</fullName>
    </submittedName>
</protein>
<accession>A0ABN3TZA4</accession>
<keyword evidence="3" id="KW-1185">Reference proteome</keyword>
<name>A0ABN3TZA4_9ACTN</name>
<proteinExistence type="predicted"/>
<feature type="region of interest" description="Disordered" evidence="1">
    <location>
        <begin position="1"/>
        <end position="44"/>
    </location>
</feature>
<feature type="region of interest" description="Disordered" evidence="1">
    <location>
        <begin position="110"/>
        <end position="137"/>
    </location>
</feature>